<proteinExistence type="predicted"/>
<dbReference type="RefSeq" id="XP_056065322.1">
    <property type="nucleotide sequence ID" value="XM_056221335.1"/>
</dbReference>
<comment type="caution">
    <text evidence="2">The sequence shown here is derived from an EMBL/GenBank/DDBJ whole genome shotgun (WGS) entry which is preliminary data.</text>
</comment>
<dbReference type="AlphaFoldDB" id="A0A9W8XA95"/>
<evidence type="ECO:0000256" key="1">
    <source>
        <dbReference type="SAM" id="MobiDB-lite"/>
    </source>
</evidence>
<feature type="compositionally biased region" description="Polar residues" evidence="1">
    <location>
        <begin position="179"/>
        <end position="192"/>
    </location>
</feature>
<protein>
    <submittedName>
        <fullName evidence="2">Uncharacterized protein</fullName>
    </submittedName>
</protein>
<gene>
    <name evidence="2" type="ORF">N0V89_012614</name>
</gene>
<evidence type="ECO:0000313" key="3">
    <source>
        <dbReference type="Proteomes" id="UP001140513"/>
    </source>
</evidence>
<reference evidence="2" key="1">
    <citation type="submission" date="2022-10" db="EMBL/GenBank/DDBJ databases">
        <title>Tapping the CABI collections for fungal endophytes: first genome assemblies for Collariella, Neodidymelliopsis, Ascochyta clinopodiicola, Didymella pomorum, Didymosphaeria variabile, Neocosmospora piperis and Neocucurbitaria cava.</title>
        <authorList>
            <person name="Hill R."/>
        </authorList>
    </citation>
    <scope>NUCLEOTIDE SEQUENCE</scope>
    <source>
        <strain evidence="2">IMI 356815</strain>
    </source>
</reference>
<name>A0A9W8XA95_9PLEO</name>
<organism evidence="2 3">
    <name type="scientific">Didymosphaeria variabile</name>
    <dbReference type="NCBI Taxonomy" id="1932322"/>
    <lineage>
        <taxon>Eukaryota</taxon>
        <taxon>Fungi</taxon>
        <taxon>Dikarya</taxon>
        <taxon>Ascomycota</taxon>
        <taxon>Pezizomycotina</taxon>
        <taxon>Dothideomycetes</taxon>
        <taxon>Pleosporomycetidae</taxon>
        <taxon>Pleosporales</taxon>
        <taxon>Massarineae</taxon>
        <taxon>Didymosphaeriaceae</taxon>
        <taxon>Didymosphaeria</taxon>
    </lineage>
</organism>
<sequence length="209" mass="23190">MYHMDTQFMQFSHQFQDFWNQRSREIVLHRLEHTSLLNDLAAEQTQNMHDHLVQFINEVSIDITNSFQHHVAGANQGHGTTEAPHPLVAEGSLNLFANDNQAHYTDAQGPLSLSSNPAVAPPHPGESLAELFEFMRTQGSDMAWAPPMIDFAGFDSQQLNPDDGNSEHGNHGVVGDSTAEPSESTGFPSEQIASDPGPEDDWDLVARYR</sequence>
<evidence type="ECO:0000313" key="2">
    <source>
        <dbReference type="EMBL" id="KAJ4344870.1"/>
    </source>
</evidence>
<feature type="region of interest" description="Disordered" evidence="1">
    <location>
        <begin position="153"/>
        <end position="209"/>
    </location>
</feature>
<accession>A0A9W8XA95</accession>
<keyword evidence="3" id="KW-1185">Reference proteome</keyword>
<dbReference type="Proteomes" id="UP001140513">
    <property type="component" value="Unassembled WGS sequence"/>
</dbReference>
<dbReference type="GeneID" id="80916144"/>
<dbReference type="EMBL" id="JAPEUX010000010">
    <property type="protein sequence ID" value="KAJ4344870.1"/>
    <property type="molecule type" value="Genomic_DNA"/>
</dbReference>